<dbReference type="GO" id="GO:0090435">
    <property type="term" value="P:protein localization to nuclear envelope"/>
    <property type="evidence" value="ECO:0007669"/>
    <property type="project" value="TreeGrafter"/>
</dbReference>
<evidence type="ECO:0000256" key="5">
    <source>
        <dbReference type="SAM" id="Coils"/>
    </source>
</evidence>
<dbReference type="GO" id="GO:0005652">
    <property type="term" value="C:nuclear lamina"/>
    <property type="evidence" value="ECO:0007669"/>
    <property type="project" value="TreeGrafter"/>
</dbReference>
<keyword evidence="2 3" id="KW-0175">Coiled coil</keyword>
<evidence type="ECO:0000259" key="7">
    <source>
        <dbReference type="PROSITE" id="PS51841"/>
    </source>
</evidence>
<protein>
    <recommendedName>
        <fullName evidence="11">Intermediate filament protein</fullName>
    </recommendedName>
</protein>
<dbReference type="InterPro" id="IPR039008">
    <property type="entry name" value="IF_rod_dom"/>
</dbReference>
<dbReference type="GO" id="GO:0005200">
    <property type="term" value="F:structural constituent of cytoskeleton"/>
    <property type="evidence" value="ECO:0007669"/>
    <property type="project" value="TreeGrafter"/>
</dbReference>
<feature type="coiled-coil region" evidence="5">
    <location>
        <begin position="166"/>
        <end position="243"/>
    </location>
</feature>
<dbReference type="AlphaFoldDB" id="A0A812AVT5"/>
<dbReference type="InterPro" id="IPR018039">
    <property type="entry name" value="IF_conserved"/>
</dbReference>
<dbReference type="InterPro" id="IPR016451">
    <property type="entry name" value="Intermed_filament_ifa/ifb"/>
</dbReference>
<evidence type="ECO:0000259" key="8">
    <source>
        <dbReference type="PROSITE" id="PS51842"/>
    </source>
</evidence>
<gene>
    <name evidence="9" type="ORF">SPHA_4680</name>
</gene>
<evidence type="ECO:0000256" key="6">
    <source>
        <dbReference type="SAM" id="Phobius"/>
    </source>
</evidence>
<dbReference type="PROSITE" id="PS51842">
    <property type="entry name" value="IF_ROD_2"/>
    <property type="match status" value="1"/>
</dbReference>
<dbReference type="SUPFAM" id="SSF74853">
    <property type="entry name" value="Lamin A/C globular tail domain"/>
    <property type="match status" value="1"/>
</dbReference>
<organism evidence="9 10">
    <name type="scientific">Acanthosepion pharaonis</name>
    <name type="common">Pharaoh cuttlefish</name>
    <name type="synonym">Sepia pharaonis</name>
    <dbReference type="NCBI Taxonomy" id="158019"/>
    <lineage>
        <taxon>Eukaryota</taxon>
        <taxon>Metazoa</taxon>
        <taxon>Spiralia</taxon>
        <taxon>Lophotrochozoa</taxon>
        <taxon>Mollusca</taxon>
        <taxon>Cephalopoda</taxon>
        <taxon>Coleoidea</taxon>
        <taxon>Decapodiformes</taxon>
        <taxon>Sepiida</taxon>
        <taxon>Sepiina</taxon>
        <taxon>Sepiidae</taxon>
        <taxon>Acanthosepion</taxon>
    </lineage>
</organism>
<keyword evidence="10" id="KW-1185">Reference proteome</keyword>
<dbReference type="Gene3D" id="1.20.5.170">
    <property type="match status" value="1"/>
</dbReference>
<dbReference type="Gene3D" id="2.60.40.1260">
    <property type="entry name" value="Lamin Tail domain"/>
    <property type="match status" value="1"/>
</dbReference>
<dbReference type="GO" id="GO:0005882">
    <property type="term" value="C:intermediate filament"/>
    <property type="evidence" value="ECO:0007669"/>
    <property type="project" value="UniProtKB-UniRule"/>
</dbReference>
<evidence type="ECO:0000256" key="3">
    <source>
        <dbReference type="PIRNR" id="PIRNR005546"/>
    </source>
</evidence>
<name>A0A812AVT5_ACAPH</name>
<dbReference type="GO" id="GO:0006998">
    <property type="term" value="P:nuclear envelope organization"/>
    <property type="evidence" value="ECO:0007669"/>
    <property type="project" value="TreeGrafter"/>
</dbReference>
<evidence type="ECO:0000256" key="1">
    <source>
        <dbReference type="ARBA" id="ARBA00022754"/>
    </source>
</evidence>
<proteinExistence type="inferred from homology"/>
<dbReference type="Gene3D" id="1.20.5.500">
    <property type="entry name" value="Single helix bin"/>
    <property type="match status" value="1"/>
</dbReference>
<comment type="caution">
    <text evidence="9">The sequence shown here is derived from an EMBL/GenBank/DDBJ whole genome shotgun (WGS) entry which is preliminary data.</text>
</comment>
<feature type="transmembrane region" description="Helical" evidence="6">
    <location>
        <begin position="6"/>
        <end position="32"/>
    </location>
</feature>
<dbReference type="PROSITE" id="PS51841">
    <property type="entry name" value="LTD"/>
    <property type="match status" value="1"/>
</dbReference>
<dbReference type="GO" id="GO:0007097">
    <property type="term" value="P:nuclear migration"/>
    <property type="evidence" value="ECO:0007669"/>
    <property type="project" value="TreeGrafter"/>
</dbReference>
<feature type="transmembrane region" description="Helical" evidence="6">
    <location>
        <begin position="124"/>
        <end position="144"/>
    </location>
</feature>
<dbReference type="SUPFAM" id="SSF64593">
    <property type="entry name" value="Intermediate filament protein, coiled coil region"/>
    <property type="match status" value="2"/>
</dbReference>
<feature type="domain" description="IF rod" evidence="8">
    <location>
        <begin position="176"/>
        <end position="529"/>
    </location>
</feature>
<evidence type="ECO:0000256" key="4">
    <source>
        <dbReference type="RuleBase" id="RU000685"/>
    </source>
</evidence>
<evidence type="ECO:0000313" key="9">
    <source>
        <dbReference type="EMBL" id="CAE1156215.1"/>
    </source>
</evidence>
<dbReference type="Pfam" id="PF00932">
    <property type="entry name" value="LTD"/>
    <property type="match status" value="1"/>
</dbReference>
<keyword evidence="1 3" id="KW-0403">Intermediate filament</keyword>
<evidence type="ECO:0008006" key="11">
    <source>
        <dbReference type="Google" id="ProtNLM"/>
    </source>
</evidence>
<accession>A0A812AVT5</accession>
<sequence length="695" mass="80183">MSVCITFAYYAGICEGTCASICMLADLLLTLFRVSKLHQYRHTDTNSSFSFRFLSLSLSLSLSLCHSLCLCLSLSFRLLNSYRSFSSNHDIVLLAHGYTCAKVTMQARGQSSYLTNSFSHSHKLSLFFSIIFPRPFFCCIFYILSLRHYGAAAMPGAYANISSTGVNHVKANREREKQDMRDLNERFANYIEKVRFLEAQNKKLAGELEELKSKWGKETSAIKEMYETELEEARKLIDATNKEKITLDVRVTELIDQLERQQKDLEESRTYHQIDQEQIARQNQQLADLEGEISMLRRSIESLEKEKMRQSNILAKMNDEMEKLRMDLNNETINHLDAENRRQTLEEELEFQKDVHAQELKELAALAYRDTTAENREFWRNELAQAIRDIQQEYDAKCDQMRGDIEAYYNLKVQEFRTGATKQNMEVTRNKEENTKLRSNMTEIRNRLADLEARNAQLERTNQDLLRDLEEKDRQNELESCQYKEEITKLRGEMESILKELQDLMDIKLSLELEIAAYRKLLEGEESRIGMKQIVEQVVGARPNEAEVLSTILNRSEGGYEATGDSQISMKMMRGELAAKTTYQRTSKGPVSIKEADSQGSCIALETKKEENLTGWNIVRKVDDNKIYTYEIPNLVLKPGTVVKIWSKNHQAQARGDDLVSRENDTWGTGSNVVTILQNEKGEEKANYTQNTVYS</sequence>
<feature type="coiled-coil region" evidence="5">
    <location>
        <begin position="434"/>
        <end position="514"/>
    </location>
</feature>
<dbReference type="PROSITE" id="PS00226">
    <property type="entry name" value="IF_ROD_1"/>
    <property type="match status" value="1"/>
</dbReference>
<dbReference type="EMBL" id="CAHIKZ030000151">
    <property type="protein sequence ID" value="CAE1156215.1"/>
    <property type="molecule type" value="Genomic_DNA"/>
</dbReference>
<evidence type="ECO:0000313" key="10">
    <source>
        <dbReference type="Proteomes" id="UP000597762"/>
    </source>
</evidence>
<keyword evidence="6" id="KW-0472">Membrane</keyword>
<dbReference type="PANTHER" id="PTHR45721">
    <property type="entry name" value="LAMIN DM0-RELATED"/>
    <property type="match status" value="1"/>
</dbReference>
<dbReference type="Pfam" id="PF00038">
    <property type="entry name" value="Filament"/>
    <property type="match status" value="1"/>
</dbReference>
<feature type="transmembrane region" description="Helical" evidence="6">
    <location>
        <begin position="53"/>
        <end position="76"/>
    </location>
</feature>
<dbReference type="InterPro" id="IPR036415">
    <property type="entry name" value="Lamin_tail_dom_sf"/>
</dbReference>
<dbReference type="GO" id="GO:0051664">
    <property type="term" value="P:nuclear pore localization"/>
    <property type="evidence" value="ECO:0007669"/>
    <property type="project" value="TreeGrafter"/>
</dbReference>
<comment type="similarity">
    <text evidence="3 4">Belongs to the intermediate filament family.</text>
</comment>
<reference evidence="9" key="1">
    <citation type="submission" date="2021-01" db="EMBL/GenBank/DDBJ databases">
        <authorList>
            <person name="Li R."/>
            <person name="Bekaert M."/>
        </authorList>
    </citation>
    <scope>NUCLEOTIDE SEQUENCE</scope>
    <source>
        <strain evidence="9">Farmed</strain>
    </source>
</reference>
<dbReference type="SMART" id="SM01391">
    <property type="entry name" value="Filament"/>
    <property type="match status" value="1"/>
</dbReference>
<keyword evidence="6" id="KW-0812">Transmembrane</keyword>
<dbReference type="Proteomes" id="UP000597762">
    <property type="component" value="Unassembled WGS sequence"/>
</dbReference>
<dbReference type="PANTHER" id="PTHR45721:SF12">
    <property type="entry name" value="INTERMEDIATE FILAMENT PROTEIN IFA-1"/>
    <property type="match status" value="1"/>
</dbReference>
<evidence type="ECO:0000256" key="2">
    <source>
        <dbReference type="ARBA" id="ARBA00023054"/>
    </source>
</evidence>
<dbReference type="OrthoDB" id="2441647at2759"/>
<feature type="domain" description="LTD" evidence="7">
    <location>
        <begin position="579"/>
        <end position="692"/>
    </location>
</feature>
<dbReference type="InterPro" id="IPR001322">
    <property type="entry name" value="Lamin_tail_dom"/>
</dbReference>
<keyword evidence="6" id="KW-1133">Transmembrane helix</keyword>
<feature type="coiled-coil region" evidence="5">
    <location>
        <begin position="272"/>
        <end position="362"/>
    </location>
</feature>
<dbReference type="Gene3D" id="1.20.5.1160">
    <property type="entry name" value="Vasodilator-stimulated phosphoprotein"/>
    <property type="match status" value="2"/>
</dbReference>
<dbReference type="GO" id="GO:0031507">
    <property type="term" value="P:heterochromatin formation"/>
    <property type="evidence" value="ECO:0007669"/>
    <property type="project" value="TreeGrafter"/>
</dbReference>
<dbReference type="PIRSF" id="PIRSF005546">
    <property type="entry name" value="Intermed_filamnt_Ifb-2"/>
    <property type="match status" value="1"/>
</dbReference>